<gene>
    <name evidence="8" type="ORF">GbCGDNIH9_0659</name>
</gene>
<organism evidence="8 9">
    <name type="scientific">Granulibacter bethesdensis</name>
    <dbReference type="NCBI Taxonomy" id="364410"/>
    <lineage>
        <taxon>Bacteria</taxon>
        <taxon>Pseudomonadati</taxon>
        <taxon>Pseudomonadota</taxon>
        <taxon>Alphaproteobacteria</taxon>
        <taxon>Acetobacterales</taxon>
        <taxon>Acetobacteraceae</taxon>
        <taxon>Granulibacter</taxon>
    </lineage>
</organism>
<proteinExistence type="predicted"/>
<evidence type="ECO:0000256" key="5">
    <source>
        <dbReference type="ARBA" id="ARBA00023004"/>
    </source>
</evidence>
<dbReference type="GO" id="GO:0046872">
    <property type="term" value="F:metal ion binding"/>
    <property type="evidence" value="ECO:0007669"/>
    <property type="project" value="UniProtKB-KW"/>
</dbReference>
<dbReference type="InterPro" id="IPR036136">
    <property type="entry name" value="Nit/Sulf_reduc_fer-like_dom_sf"/>
</dbReference>
<dbReference type="SUPFAM" id="SSF55124">
    <property type="entry name" value="Nitrite/Sulfite reductase N-terminal domain-like"/>
    <property type="match status" value="2"/>
</dbReference>
<dbReference type="PANTHER" id="PTHR32439:SF9">
    <property type="entry name" value="BLR3264 PROTEIN"/>
    <property type="match status" value="1"/>
</dbReference>
<evidence type="ECO:0000256" key="6">
    <source>
        <dbReference type="ARBA" id="ARBA00023014"/>
    </source>
</evidence>
<reference evidence="9" key="1">
    <citation type="submission" date="2016-11" db="EMBL/GenBank/DDBJ databases">
        <title>Comparative genomic and phenotypic analysis of Granulibacter bethesdensis clinical isolates from patients with chronic granulomatous disease.</title>
        <authorList>
            <person name="Zarember K.A."/>
            <person name="Porcella S.F."/>
            <person name="Chu J."/>
            <person name="Ding L."/>
            <person name="Dahlstrom E."/>
            <person name="Barbian K."/>
            <person name="Martens C."/>
            <person name="Sykora L."/>
            <person name="Kramer S."/>
            <person name="Pettinato A.M."/>
            <person name="Hong H."/>
            <person name="Wald G."/>
            <person name="Berg L.J."/>
            <person name="Rogge L.S."/>
            <person name="Greenberg D.E."/>
            <person name="Falcone E.L."/>
            <person name="Neves J.F."/>
            <person name="Simoes M.J."/>
            <person name="Casal M."/>
            <person name="Rodriguez-Lopez F.C."/>
            <person name="Zelazny A."/>
            <person name="Gallin J.I."/>
            <person name="Holland S.M."/>
        </authorList>
    </citation>
    <scope>NUCLEOTIDE SEQUENCE [LARGE SCALE GENOMIC DNA]</scope>
    <source>
        <strain evidence="9">NIH9.1</strain>
    </source>
</reference>
<keyword evidence="1" id="KW-0004">4Fe-4S</keyword>
<name>A0AAC9K6U8_9PROT</name>
<dbReference type="InterPro" id="IPR045854">
    <property type="entry name" value="NO2/SO3_Rdtase_4Fe4S_sf"/>
</dbReference>
<dbReference type="GO" id="GO:0043818">
    <property type="term" value="F:precorrin-3B synthase activity"/>
    <property type="evidence" value="ECO:0007669"/>
    <property type="project" value="UniProtKB-EC"/>
</dbReference>
<evidence type="ECO:0000256" key="2">
    <source>
        <dbReference type="ARBA" id="ARBA00022617"/>
    </source>
</evidence>
<protein>
    <submittedName>
        <fullName evidence="8">Precorrin-3B synthase</fullName>
        <ecNumber evidence="8">1.14.13.83</ecNumber>
    </submittedName>
</protein>
<evidence type="ECO:0000313" key="8">
    <source>
        <dbReference type="EMBL" id="APH53905.1"/>
    </source>
</evidence>
<dbReference type="InterPro" id="IPR051329">
    <property type="entry name" value="NIR_SIR_4Fe-4S"/>
</dbReference>
<dbReference type="Pfam" id="PF03460">
    <property type="entry name" value="NIR_SIR_ferr"/>
    <property type="match status" value="1"/>
</dbReference>
<sequence>MASPSQQSGCRQCGGSGDVTRRGWCPSLYRPMESGDGLLLRVRVPHARLDVAAAHALARAARLWASGVIQLTSRGNVQLRGFRAETVQPFADAMVEAGLASADPLREAARIVTVPPLCGEAVRHLADAIEAALLPLAPRLPPKYGLCLDEVQTAYPIAAMPADIRLTWRDDAVMVALDGGSMAALLSVDAVPERIAALTSWLITQTHGRMRTALAGHDSVEILRRAGMTELTTAPLAPPARGAGYDQENGVLSLQPLFGQMDAETLERIAAMAAEEGDGLLYLSPFRCLLLTGITRMEAVERATDSGLGVIVSAGDQRRTLLACPGAPSCAATLARTQEDALRLFDALGRADIHVSGCAKGCAGREPRGLTLVGTMQGYDLIRDGGPLDKPVAQGLSLRQVLAALQTKADP</sequence>
<dbReference type="Gene3D" id="3.90.480.10">
    <property type="entry name" value="Sulfite Reductase Hemoprotein,Domain 2"/>
    <property type="match status" value="1"/>
</dbReference>
<accession>A0AAC9K6U8</accession>
<evidence type="ECO:0000313" key="9">
    <source>
        <dbReference type="Proteomes" id="UP000182373"/>
    </source>
</evidence>
<feature type="domain" description="Nitrite/Sulfite reductase ferredoxin-like" evidence="7">
    <location>
        <begin position="31"/>
        <end position="96"/>
    </location>
</feature>
<keyword evidence="3" id="KW-0479">Metal-binding</keyword>
<dbReference type="Proteomes" id="UP000182373">
    <property type="component" value="Chromosome"/>
</dbReference>
<dbReference type="AlphaFoldDB" id="A0AAC9K6U8"/>
<dbReference type="SUPFAM" id="SSF56014">
    <property type="entry name" value="Nitrite and sulphite reductase 4Fe-4S domain-like"/>
    <property type="match status" value="1"/>
</dbReference>
<dbReference type="PANTHER" id="PTHR32439">
    <property type="entry name" value="FERREDOXIN--NITRITE REDUCTASE, CHLOROPLASTIC"/>
    <property type="match status" value="1"/>
</dbReference>
<evidence type="ECO:0000259" key="7">
    <source>
        <dbReference type="Pfam" id="PF03460"/>
    </source>
</evidence>
<evidence type="ECO:0000256" key="3">
    <source>
        <dbReference type="ARBA" id="ARBA00022723"/>
    </source>
</evidence>
<dbReference type="EMBL" id="CP018191">
    <property type="protein sequence ID" value="APH53905.1"/>
    <property type="molecule type" value="Genomic_DNA"/>
</dbReference>
<dbReference type="GO" id="GO:0051539">
    <property type="term" value="F:4 iron, 4 sulfur cluster binding"/>
    <property type="evidence" value="ECO:0007669"/>
    <property type="project" value="UniProtKB-KW"/>
</dbReference>
<dbReference type="InterPro" id="IPR005117">
    <property type="entry name" value="NiRdtase/SiRdtase_haem-b_fer"/>
</dbReference>
<keyword evidence="4 8" id="KW-0560">Oxidoreductase</keyword>
<dbReference type="EC" id="1.14.13.83" evidence="8"/>
<evidence type="ECO:0000256" key="1">
    <source>
        <dbReference type="ARBA" id="ARBA00022485"/>
    </source>
</evidence>
<keyword evidence="5" id="KW-0408">Iron</keyword>
<keyword evidence="6" id="KW-0411">Iron-sulfur</keyword>
<dbReference type="Gene3D" id="3.30.413.10">
    <property type="entry name" value="Sulfite Reductase Hemoprotein, domain 1"/>
    <property type="match status" value="2"/>
</dbReference>
<evidence type="ECO:0000256" key="4">
    <source>
        <dbReference type="ARBA" id="ARBA00023002"/>
    </source>
</evidence>
<keyword evidence="2" id="KW-0349">Heme</keyword>